<dbReference type="AlphaFoldDB" id="A0A811V9N6"/>
<evidence type="ECO:0000256" key="3">
    <source>
        <dbReference type="ARBA" id="ARBA00022692"/>
    </source>
</evidence>
<evidence type="ECO:0000313" key="7">
    <source>
        <dbReference type="EMBL" id="CAD7006363.1"/>
    </source>
</evidence>
<evidence type="ECO:0000256" key="6">
    <source>
        <dbReference type="ARBA" id="ARBA00023136"/>
    </source>
</evidence>
<keyword evidence="3" id="KW-0812">Transmembrane</keyword>
<comment type="caution">
    <text evidence="7">The sequence shown here is derived from an EMBL/GenBank/DDBJ whole genome shotgun (WGS) entry which is preliminary data.</text>
</comment>
<reference evidence="7" key="1">
    <citation type="submission" date="2020-11" db="EMBL/GenBank/DDBJ databases">
        <authorList>
            <person name="Whitehead M."/>
        </authorList>
    </citation>
    <scope>NUCLEOTIDE SEQUENCE</scope>
    <source>
        <strain evidence="7">EGII</strain>
    </source>
</reference>
<comment type="similarity">
    <text evidence="2">Belongs to the glycosyltransferase 31 family. Beta3-Gal-T subfamily.</text>
</comment>
<evidence type="ECO:0000256" key="1">
    <source>
        <dbReference type="ARBA" id="ARBA00004606"/>
    </source>
</evidence>
<name>A0A811V9N6_CERCA</name>
<dbReference type="GO" id="GO:0016020">
    <property type="term" value="C:membrane"/>
    <property type="evidence" value="ECO:0007669"/>
    <property type="project" value="UniProtKB-SubCell"/>
</dbReference>
<sequence>MDEECANVASVSKLRACLFDLLESLKILVKFIVISLLCFNLLQTDYTCLLNLAGDSANDSLPIARSNISRPRVFCLIFTYKELHEYSDIHSQATWLQHCDRYLFVSNHPHSVLEPLVVKNRYRWGSMLISFDYVSRYYGNDFDWLLKVNSDNFVILENLRKLLEPHSPEEPISFGCKMKIKKTRLTYTHGGTVLSREALHRLITVAFKNSSICYLSDSPYDDEELGRCLRGVDVVFGDTRDAMGRQRFIPFTPQEYLTELKPENNEWFLNRSYYEINNTTRQLSPEAISFYNVSPETIVTLYYYIYKLRIFGKNTPSQNVTEKKIKFN</sequence>
<dbReference type="Gene3D" id="3.90.550.50">
    <property type="match status" value="1"/>
</dbReference>
<proteinExistence type="inferred from homology"/>
<dbReference type="EMBL" id="CAJHJT010000034">
    <property type="protein sequence ID" value="CAD7006363.1"/>
    <property type="molecule type" value="Genomic_DNA"/>
</dbReference>
<dbReference type="Proteomes" id="UP000606786">
    <property type="component" value="Unassembled WGS sequence"/>
</dbReference>
<keyword evidence="6" id="KW-0472">Membrane</keyword>
<keyword evidence="8" id="KW-1185">Reference proteome</keyword>
<keyword evidence="5" id="KW-1133">Transmembrane helix</keyword>
<gene>
    <name evidence="7" type="ORF">CCAP1982_LOCUS14685</name>
</gene>
<organism evidence="7 8">
    <name type="scientific">Ceratitis capitata</name>
    <name type="common">Mediterranean fruit fly</name>
    <name type="synonym">Tephritis capitata</name>
    <dbReference type="NCBI Taxonomy" id="7213"/>
    <lineage>
        <taxon>Eukaryota</taxon>
        <taxon>Metazoa</taxon>
        <taxon>Ecdysozoa</taxon>
        <taxon>Arthropoda</taxon>
        <taxon>Hexapoda</taxon>
        <taxon>Insecta</taxon>
        <taxon>Pterygota</taxon>
        <taxon>Neoptera</taxon>
        <taxon>Endopterygota</taxon>
        <taxon>Diptera</taxon>
        <taxon>Brachycera</taxon>
        <taxon>Muscomorpha</taxon>
        <taxon>Tephritoidea</taxon>
        <taxon>Tephritidae</taxon>
        <taxon>Ceratitis</taxon>
        <taxon>Ceratitis</taxon>
    </lineage>
</organism>
<accession>A0A811V9N6</accession>
<comment type="subcellular location">
    <subcellularLocation>
        <location evidence="1">Membrane</location>
        <topology evidence="1">Single-pass type II membrane protein</topology>
    </subcellularLocation>
</comment>
<evidence type="ECO:0000256" key="2">
    <source>
        <dbReference type="ARBA" id="ARBA00006462"/>
    </source>
</evidence>
<dbReference type="PANTHER" id="PTHR23033:SF14">
    <property type="entry name" value="GLYCOPROTEIN-N-ACETYLGALACTOSAMINE 3-BETA-GALACTOSYLTRANSFERASE 1-RELATED"/>
    <property type="match status" value="1"/>
</dbReference>
<keyword evidence="4" id="KW-0735">Signal-anchor</keyword>
<dbReference type="GO" id="GO:0016263">
    <property type="term" value="F:glycoprotein-N-acetylgalactosamine 3-beta-galactosyltransferase activity"/>
    <property type="evidence" value="ECO:0007669"/>
    <property type="project" value="TreeGrafter"/>
</dbReference>
<evidence type="ECO:0000256" key="4">
    <source>
        <dbReference type="ARBA" id="ARBA00022968"/>
    </source>
</evidence>
<evidence type="ECO:0000256" key="5">
    <source>
        <dbReference type="ARBA" id="ARBA00022989"/>
    </source>
</evidence>
<protein>
    <submittedName>
        <fullName evidence="7">(Mediterranean fruit fly) hypothetical protein</fullName>
    </submittedName>
</protein>
<evidence type="ECO:0000313" key="8">
    <source>
        <dbReference type="Proteomes" id="UP000606786"/>
    </source>
</evidence>
<dbReference type="InterPro" id="IPR026050">
    <property type="entry name" value="C1GALT1/C1GALT1_chp1"/>
</dbReference>
<dbReference type="PANTHER" id="PTHR23033">
    <property type="entry name" value="BETA1,3-GALACTOSYLTRANSFERASE"/>
    <property type="match status" value="1"/>
</dbReference>
<dbReference type="OrthoDB" id="414175at2759"/>